<keyword evidence="2" id="KW-1133">Transmembrane helix</keyword>
<sequence length="472" mass="54341">MNFIDDICKEIELRLFIHDGLLFSGFALLETTFFYLFYTHQIDIPILKTLQIEQEANAGLLVQKVDGLLAGNAADITAMVLSNGFEAKTHQNLLKQLRDATDSANDEADLLENEYFALQEHISAMMMEKKRRQLEQKQKMEDGKRKKEEEHKKMEGKRKHPDELAESSADEGRLRSKKKPIVYSGFDHKRNSLNKTMDTDSDDSFWSDIINASQFVQIWHHFEWCRRPVVRPRVPSAAADDASSLLLPCSAGAMQRQSRRWVFPLGTNIRHVCFSTLHISRRSLAANTPPNRYKYKVLKFDHFRNMKVTKTLRTKRKAGRSACVVIPTERRTLRWWPVSRESVGYTPRKWPVIGCEGNSYPFGVLVEGTIVNSIELHRNKPNAWSSLRRAVVPKLFDTWTNLLFSGPSEHRGRRYSNSSPPPPSSSSCLSNFYRERFGFHSPEDYLSCDCPSLSLRWARNTFAGHLAPFEIQ</sequence>
<evidence type="ECO:0000313" key="3">
    <source>
        <dbReference type="EMBL" id="KAL3077063.1"/>
    </source>
</evidence>
<dbReference type="AlphaFoldDB" id="A0ABD2ILH7"/>
<keyword evidence="2" id="KW-0472">Membrane</keyword>
<dbReference type="Proteomes" id="UP001620626">
    <property type="component" value="Unassembled WGS sequence"/>
</dbReference>
<name>A0ABD2ILH7_9BILA</name>
<comment type="caution">
    <text evidence="3">The sequence shown here is derived from an EMBL/GenBank/DDBJ whole genome shotgun (WGS) entry which is preliminary data.</text>
</comment>
<reference evidence="3 4" key="1">
    <citation type="submission" date="2024-10" db="EMBL/GenBank/DDBJ databases">
        <authorList>
            <person name="Kim D."/>
        </authorList>
    </citation>
    <scope>NUCLEOTIDE SEQUENCE [LARGE SCALE GENOMIC DNA]</scope>
    <source>
        <strain evidence="3">BH-2024</strain>
    </source>
</reference>
<evidence type="ECO:0000256" key="1">
    <source>
        <dbReference type="SAM" id="MobiDB-lite"/>
    </source>
</evidence>
<evidence type="ECO:0000256" key="2">
    <source>
        <dbReference type="SAM" id="Phobius"/>
    </source>
</evidence>
<organism evidence="3 4">
    <name type="scientific">Heterodera trifolii</name>
    <dbReference type="NCBI Taxonomy" id="157864"/>
    <lineage>
        <taxon>Eukaryota</taxon>
        <taxon>Metazoa</taxon>
        <taxon>Ecdysozoa</taxon>
        <taxon>Nematoda</taxon>
        <taxon>Chromadorea</taxon>
        <taxon>Rhabditida</taxon>
        <taxon>Tylenchina</taxon>
        <taxon>Tylenchomorpha</taxon>
        <taxon>Tylenchoidea</taxon>
        <taxon>Heteroderidae</taxon>
        <taxon>Heteroderinae</taxon>
        <taxon>Heterodera</taxon>
    </lineage>
</organism>
<feature type="region of interest" description="Disordered" evidence="1">
    <location>
        <begin position="129"/>
        <end position="175"/>
    </location>
</feature>
<feature type="transmembrane region" description="Helical" evidence="2">
    <location>
        <begin position="21"/>
        <end position="38"/>
    </location>
</feature>
<proteinExistence type="predicted"/>
<keyword evidence="2" id="KW-0812">Transmembrane</keyword>
<gene>
    <name evidence="3" type="ORF">niasHT_035897</name>
</gene>
<protein>
    <submittedName>
        <fullName evidence="3">Uncharacterized protein</fullName>
    </submittedName>
</protein>
<keyword evidence="4" id="KW-1185">Reference proteome</keyword>
<feature type="compositionally biased region" description="Basic and acidic residues" evidence="1">
    <location>
        <begin position="133"/>
        <end position="153"/>
    </location>
</feature>
<accession>A0ABD2ILH7</accession>
<dbReference type="EMBL" id="JBICBT010001235">
    <property type="protein sequence ID" value="KAL3077063.1"/>
    <property type="molecule type" value="Genomic_DNA"/>
</dbReference>
<evidence type="ECO:0000313" key="4">
    <source>
        <dbReference type="Proteomes" id="UP001620626"/>
    </source>
</evidence>